<protein>
    <submittedName>
        <fullName evidence="1">Uncharacterized protein</fullName>
    </submittedName>
</protein>
<dbReference type="EMBL" id="ACIL03000024">
    <property type="protein sequence ID" value="ESL01508.1"/>
    <property type="molecule type" value="Genomic_DNA"/>
</dbReference>
<dbReference type="HOGENOM" id="CLU_3197635_0_0_9"/>
<name>V2XXQ0_9FIRM</name>
<gene>
    <name evidence="1" type="ORF">GCWU0000282_003333</name>
</gene>
<keyword evidence="2" id="KW-1185">Reference proteome</keyword>
<reference evidence="1 2" key="1">
    <citation type="submission" date="2013-06" db="EMBL/GenBank/DDBJ databases">
        <authorList>
            <person name="Weinstock G."/>
            <person name="Sodergren E."/>
            <person name="Clifton S."/>
            <person name="Fulton L."/>
            <person name="Fulton B."/>
            <person name="Courtney L."/>
            <person name="Fronick C."/>
            <person name="Harrison M."/>
            <person name="Strong C."/>
            <person name="Farmer C."/>
            <person name="Delahaunty K."/>
            <person name="Markovic C."/>
            <person name="Hall O."/>
            <person name="Minx P."/>
            <person name="Tomlinson C."/>
            <person name="Mitreva M."/>
            <person name="Nelson J."/>
            <person name="Hou S."/>
            <person name="Wollam A."/>
            <person name="Pepin K.H."/>
            <person name="Johnson M."/>
            <person name="Bhonagiri V."/>
            <person name="Nash W.E."/>
            <person name="Warren W."/>
            <person name="Chinwalla A."/>
            <person name="Mardis E.R."/>
            <person name="Wilson R.K."/>
        </authorList>
    </citation>
    <scope>NUCLEOTIDE SEQUENCE [LARGE SCALE GENOMIC DNA]</scope>
    <source>
        <strain evidence="1 2">ATCC 51271</strain>
    </source>
</reference>
<dbReference type="Proteomes" id="UP000018227">
    <property type="component" value="Unassembled WGS sequence"/>
</dbReference>
<dbReference type="AlphaFoldDB" id="V2XXQ0"/>
<evidence type="ECO:0000313" key="2">
    <source>
        <dbReference type="Proteomes" id="UP000018227"/>
    </source>
</evidence>
<dbReference type="STRING" id="592026.GCWU0000282_003333"/>
<comment type="caution">
    <text evidence="1">The sequence shown here is derived from an EMBL/GenBank/DDBJ whole genome shotgun (WGS) entry which is preliminary data.</text>
</comment>
<accession>V2XXQ0</accession>
<organism evidence="1 2">
    <name type="scientific">Catonella morbi ATCC 51271</name>
    <dbReference type="NCBI Taxonomy" id="592026"/>
    <lineage>
        <taxon>Bacteria</taxon>
        <taxon>Bacillati</taxon>
        <taxon>Bacillota</taxon>
        <taxon>Clostridia</taxon>
        <taxon>Lachnospirales</taxon>
        <taxon>Lachnospiraceae</taxon>
        <taxon>Catonella</taxon>
    </lineage>
</organism>
<evidence type="ECO:0000313" key="1">
    <source>
        <dbReference type="EMBL" id="ESL01508.1"/>
    </source>
</evidence>
<sequence length="45" mass="4923">MVKKAMNSLDILPEAKEEAPLLPAEEVLKAPDIKAKIKDAITTFT</sequence>
<proteinExistence type="predicted"/>